<keyword evidence="2" id="KW-0238">DNA-binding</keyword>
<evidence type="ECO:0000313" key="3">
    <source>
        <dbReference type="Proteomes" id="UP001631993"/>
    </source>
</evidence>
<dbReference type="RefSeq" id="WP_409097788.1">
    <property type="nucleotide sequence ID" value="NZ_JBJVND010000044.1"/>
</dbReference>
<organism evidence="2 3">
    <name type="scientific">Streptomyces galilaeus</name>
    <dbReference type="NCBI Taxonomy" id="33899"/>
    <lineage>
        <taxon>Bacteria</taxon>
        <taxon>Bacillati</taxon>
        <taxon>Actinomycetota</taxon>
        <taxon>Actinomycetes</taxon>
        <taxon>Kitasatosporales</taxon>
        <taxon>Streptomycetaceae</taxon>
        <taxon>Streptomyces</taxon>
    </lineage>
</organism>
<keyword evidence="3" id="KW-1185">Reference proteome</keyword>
<comment type="caution">
    <text evidence="2">The sequence shown here is derived from an EMBL/GenBank/DDBJ whole genome shotgun (WGS) entry which is preliminary data.</text>
</comment>
<feature type="region of interest" description="Disordered" evidence="1">
    <location>
        <begin position="82"/>
        <end position="107"/>
    </location>
</feature>
<dbReference type="Proteomes" id="UP001631993">
    <property type="component" value="Unassembled WGS sequence"/>
</dbReference>
<protein>
    <submittedName>
        <fullName evidence="2">DNA-binding protein</fullName>
    </submittedName>
</protein>
<evidence type="ECO:0000313" key="2">
    <source>
        <dbReference type="EMBL" id="MFM9652795.1"/>
    </source>
</evidence>
<dbReference type="GO" id="GO:0003677">
    <property type="term" value="F:DNA binding"/>
    <property type="evidence" value="ECO:0007669"/>
    <property type="project" value="UniProtKB-KW"/>
</dbReference>
<name>A0ABW9IWG8_STRGJ</name>
<sequence>MTNAAMTIAEILDQPAVVPLWPIVGRALGLAESTTYQLAAENRLPIEVIRLGRRRVARTIDLHRFLGLIPQENGAGPTCEVGPAAGNDEEAACEAASPVEQSAPTAR</sequence>
<evidence type="ECO:0000256" key="1">
    <source>
        <dbReference type="SAM" id="MobiDB-lite"/>
    </source>
</evidence>
<proteinExistence type="predicted"/>
<dbReference type="EMBL" id="JBJVNE010000032">
    <property type="protein sequence ID" value="MFM9652795.1"/>
    <property type="molecule type" value="Genomic_DNA"/>
</dbReference>
<reference evidence="2 3" key="1">
    <citation type="submission" date="2024-12" db="EMBL/GenBank/DDBJ databases">
        <title>Forecasting of Potato common scab and diversities of Pathogenic streptomyces spp. in china.</title>
        <authorList>
            <person name="Handique U."/>
            <person name="Wu J."/>
        </authorList>
    </citation>
    <scope>NUCLEOTIDE SEQUENCE [LARGE SCALE GENOMIC DNA]</scope>
    <source>
        <strain evidence="2 3">ZRIMU1585</strain>
    </source>
</reference>
<accession>A0ABW9IWG8</accession>
<gene>
    <name evidence="2" type="ORF">ACKI1S_42680</name>
</gene>